<dbReference type="SUPFAM" id="SSF118310">
    <property type="entry name" value="AN1-like Zinc finger"/>
    <property type="match status" value="1"/>
</dbReference>
<keyword evidence="6" id="KW-0863">Zinc-finger</keyword>
<evidence type="ECO:0000256" key="7">
    <source>
        <dbReference type="ARBA" id="ARBA00022833"/>
    </source>
</evidence>
<evidence type="ECO:0000256" key="12">
    <source>
        <dbReference type="ARBA" id="ARBA00048028"/>
    </source>
</evidence>
<dbReference type="SMART" id="SM01240">
    <property type="entry name" value="IMPDH"/>
    <property type="match status" value="1"/>
</dbReference>
<feature type="region of interest" description="Disordered" evidence="16">
    <location>
        <begin position="1"/>
        <end position="25"/>
    </location>
</feature>
<evidence type="ECO:0000256" key="6">
    <source>
        <dbReference type="ARBA" id="ARBA00022771"/>
    </source>
</evidence>
<dbReference type="PANTHER" id="PTHR11911">
    <property type="entry name" value="INOSINE-5-MONOPHOSPHATE DEHYDROGENASE RELATED"/>
    <property type="match status" value="1"/>
</dbReference>
<dbReference type="PROSITE" id="PS00487">
    <property type="entry name" value="IMP_DH_GMP_RED"/>
    <property type="match status" value="1"/>
</dbReference>
<gene>
    <name evidence="18" type="ORF">PCOR1329_LOCUS78369</name>
</gene>
<dbReference type="Proteomes" id="UP001189429">
    <property type="component" value="Unassembled WGS sequence"/>
</dbReference>
<feature type="binding site" description="in other chain" evidence="13">
    <location>
        <position position="352"/>
    </location>
    <ligand>
        <name>K(+)</name>
        <dbReference type="ChEBI" id="CHEBI:29103"/>
        <note>ligand shared between two tetrameric partners</note>
    </ligand>
</feature>
<dbReference type="InterPro" id="IPR001093">
    <property type="entry name" value="IMP_DH_GMPRt"/>
</dbReference>
<comment type="subunit">
    <text evidence="13">Homotetramer.</text>
</comment>
<dbReference type="SMART" id="SM00116">
    <property type="entry name" value="CBS"/>
    <property type="match status" value="2"/>
</dbReference>
<comment type="subcellular location">
    <subcellularLocation>
        <location evidence="13">Cytoplasm</location>
    </subcellularLocation>
</comment>
<dbReference type="InterPro" id="IPR046342">
    <property type="entry name" value="CBS_dom_sf"/>
</dbReference>
<dbReference type="InterPro" id="IPR013785">
    <property type="entry name" value="Aldolase_TIM"/>
</dbReference>
<feature type="binding site" description="in other chain" evidence="13">
    <location>
        <position position="350"/>
    </location>
    <ligand>
        <name>K(+)</name>
        <dbReference type="ChEBI" id="CHEBI:29103"/>
        <note>ligand shared between two tetrameric partners</note>
    </ligand>
</feature>
<evidence type="ECO:0000256" key="15">
    <source>
        <dbReference type="RuleBase" id="RU003928"/>
    </source>
</evidence>
<keyword evidence="4 13" id="KW-0332">GMP biosynthesis</keyword>
<accession>A0ABN9XT87</accession>
<feature type="active site" description="Thioimidate intermediate" evidence="13">
    <location>
        <position position="355"/>
    </location>
</feature>
<feature type="binding site" evidence="13">
    <location>
        <position position="463"/>
    </location>
    <ligand>
        <name>IMP</name>
        <dbReference type="ChEBI" id="CHEBI:58053"/>
    </ligand>
</feature>
<dbReference type="Pfam" id="PF01428">
    <property type="entry name" value="zf-AN1"/>
    <property type="match status" value="1"/>
</dbReference>
<keyword evidence="19" id="KW-1185">Reference proteome</keyword>
<comment type="caution">
    <text evidence="18">The sequence shown here is derived from an EMBL/GenBank/DDBJ whole genome shotgun (WGS) entry which is preliminary data.</text>
</comment>
<evidence type="ECO:0000256" key="9">
    <source>
        <dbReference type="ARBA" id="ARBA00023002"/>
    </source>
</evidence>
<dbReference type="InterPro" id="IPR000058">
    <property type="entry name" value="Znf_AN1"/>
</dbReference>
<comment type="catalytic activity">
    <reaction evidence="12 13 15">
        <text>IMP + NAD(+) + H2O = XMP + NADH + H(+)</text>
        <dbReference type="Rhea" id="RHEA:11708"/>
        <dbReference type="ChEBI" id="CHEBI:15377"/>
        <dbReference type="ChEBI" id="CHEBI:15378"/>
        <dbReference type="ChEBI" id="CHEBI:57464"/>
        <dbReference type="ChEBI" id="CHEBI:57540"/>
        <dbReference type="ChEBI" id="CHEBI:57945"/>
        <dbReference type="ChEBI" id="CHEBI:58053"/>
        <dbReference type="EC" id="1.1.1.205"/>
    </reaction>
</comment>
<feature type="binding site" evidence="13">
    <location>
        <begin position="411"/>
        <end position="412"/>
    </location>
    <ligand>
        <name>IMP</name>
        <dbReference type="ChEBI" id="CHEBI:58053"/>
    </ligand>
</feature>
<comment type="cofactor">
    <cofactor evidence="1 13">
        <name>K(+)</name>
        <dbReference type="ChEBI" id="CHEBI:29103"/>
    </cofactor>
</comment>
<feature type="compositionally biased region" description="Basic and acidic residues" evidence="16">
    <location>
        <begin position="702"/>
        <end position="714"/>
    </location>
</feature>
<dbReference type="PANTHER" id="PTHR11911:SF111">
    <property type="entry name" value="INOSINE-5'-MONOPHOSPHATE DEHYDROGENASE"/>
    <property type="match status" value="1"/>
</dbReference>
<dbReference type="EC" id="1.1.1.205" evidence="13 15"/>
<dbReference type="PROSITE" id="PS51371">
    <property type="entry name" value="CBS"/>
    <property type="match status" value="2"/>
</dbReference>
<dbReference type="InterPro" id="IPR035896">
    <property type="entry name" value="AN1-like_Znf"/>
</dbReference>
<evidence type="ECO:0000256" key="14">
    <source>
        <dbReference type="PROSITE-ProRule" id="PRU00703"/>
    </source>
</evidence>
<evidence type="ECO:0000256" key="5">
    <source>
        <dbReference type="ARBA" id="ARBA00022755"/>
    </source>
</evidence>
<feature type="binding site" evidence="13">
    <location>
        <begin position="348"/>
        <end position="350"/>
    </location>
    <ligand>
        <name>NAD(+)</name>
        <dbReference type="ChEBI" id="CHEBI:57540"/>
    </ligand>
</feature>
<evidence type="ECO:0000313" key="19">
    <source>
        <dbReference type="Proteomes" id="UP001189429"/>
    </source>
</evidence>
<dbReference type="Gene3D" id="4.10.1110.10">
    <property type="entry name" value="AN1-like Zinc finger"/>
    <property type="match status" value="1"/>
</dbReference>
<comment type="pathway">
    <text evidence="13 15">Purine metabolism; XMP biosynthesis via de novo pathway; XMP from IMP: step 1/1.</text>
</comment>
<dbReference type="EMBL" id="CAUYUJ010020926">
    <property type="protein sequence ID" value="CAK0901426.1"/>
    <property type="molecule type" value="Genomic_DNA"/>
</dbReference>
<evidence type="ECO:0000256" key="2">
    <source>
        <dbReference type="ARBA" id="ARBA00005502"/>
    </source>
</evidence>
<organism evidence="18 19">
    <name type="scientific">Prorocentrum cordatum</name>
    <dbReference type="NCBI Taxonomy" id="2364126"/>
    <lineage>
        <taxon>Eukaryota</taxon>
        <taxon>Sar</taxon>
        <taxon>Alveolata</taxon>
        <taxon>Dinophyceae</taxon>
        <taxon>Prorocentrales</taxon>
        <taxon>Prorocentraceae</taxon>
        <taxon>Prorocentrum</taxon>
    </lineage>
</organism>
<feature type="binding site" evidence="13">
    <location>
        <begin position="388"/>
        <end position="390"/>
    </location>
    <ligand>
        <name>IMP</name>
        <dbReference type="ChEBI" id="CHEBI:58053"/>
    </ligand>
</feature>
<evidence type="ECO:0000256" key="16">
    <source>
        <dbReference type="SAM" id="MobiDB-lite"/>
    </source>
</evidence>
<proteinExistence type="inferred from homology"/>
<comment type="function">
    <text evidence="13">Catalyzes the conversion of inosine 5'-phosphate (IMP) to xanthosine 5'-phosphate (XMP), the first committed and rate-limiting step in the de novo synthesis of guanine nucleotides, and therefore plays an important role in the regulation of cell growth.</text>
</comment>
<dbReference type="SUPFAM" id="SSF51412">
    <property type="entry name" value="Inosine monophosphate dehydrogenase (IMPDH)"/>
    <property type="match status" value="1"/>
</dbReference>
<keyword evidence="8 13" id="KW-0630">Potassium</keyword>
<name>A0ABN9XT87_9DINO</name>
<evidence type="ECO:0000256" key="3">
    <source>
        <dbReference type="ARBA" id="ARBA00022723"/>
    </source>
</evidence>
<feature type="binding site" evidence="13">
    <location>
        <begin position="435"/>
        <end position="439"/>
    </location>
    <ligand>
        <name>IMP</name>
        <dbReference type="ChEBI" id="CHEBI:58053"/>
    </ligand>
</feature>
<dbReference type="InterPro" id="IPR015875">
    <property type="entry name" value="IMP_DH/GMP_Rdtase_CS"/>
</dbReference>
<evidence type="ECO:0000256" key="13">
    <source>
        <dbReference type="HAMAP-Rule" id="MF_03156"/>
    </source>
</evidence>
<keyword evidence="13" id="KW-0963">Cytoplasm</keyword>
<evidence type="ECO:0000256" key="8">
    <source>
        <dbReference type="ARBA" id="ARBA00022958"/>
    </source>
</evidence>
<feature type="domain" description="CBS" evidence="17">
    <location>
        <begin position="203"/>
        <end position="261"/>
    </location>
</feature>
<dbReference type="Gene3D" id="3.20.20.70">
    <property type="entry name" value="Aldolase class I"/>
    <property type="match status" value="1"/>
</dbReference>
<dbReference type="HAMAP" id="MF_01964">
    <property type="entry name" value="IMPDH"/>
    <property type="match status" value="1"/>
</dbReference>
<protein>
    <recommendedName>
        <fullName evidence="13 15">Inosine-5'-monophosphate dehydrogenase</fullName>
        <shortName evidence="13">IMP dehydrogenase</shortName>
        <shortName evidence="13">IMPD</shortName>
        <shortName evidence="13">IMPDH</shortName>
        <ecNumber evidence="13 15">1.1.1.205</ecNumber>
    </recommendedName>
</protein>
<evidence type="ECO:0000256" key="10">
    <source>
        <dbReference type="ARBA" id="ARBA00023027"/>
    </source>
</evidence>
<comment type="caution">
    <text evidence="13">Lacks conserved residue(s) required for the propagation of feature annotation.</text>
</comment>
<dbReference type="NCBIfam" id="TIGR01302">
    <property type="entry name" value="IMP_dehydrog"/>
    <property type="match status" value="1"/>
</dbReference>
<dbReference type="InterPro" id="IPR005990">
    <property type="entry name" value="IMP_DH"/>
</dbReference>
<evidence type="ECO:0000256" key="11">
    <source>
        <dbReference type="ARBA" id="ARBA00023122"/>
    </source>
</evidence>
<evidence type="ECO:0000313" key="18">
    <source>
        <dbReference type="EMBL" id="CAK0901426.1"/>
    </source>
</evidence>
<keyword evidence="3 13" id="KW-0479">Metal-binding</keyword>
<comment type="similarity">
    <text evidence="2 13">Belongs to the IMPDH/GMPR family.</text>
</comment>
<feature type="region of interest" description="Disordered" evidence="16">
    <location>
        <begin position="682"/>
        <end position="722"/>
    </location>
</feature>
<feature type="binding site" description="in other chain" evidence="13">
    <location>
        <position position="355"/>
    </location>
    <ligand>
        <name>K(+)</name>
        <dbReference type="ChEBI" id="CHEBI:29103"/>
        <note>ligand shared between two tetrameric partners</note>
    </ligand>
</feature>
<feature type="compositionally biased region" description="Basic and acidic residues" evidence="16">
    <location>
        <begin position="1"/>
        <end position="20"/>
    </location>
</feature>
<evidence type="ECO:0000259" key="17">
    <source>
        <dbReference type="PROSITE" id="PS51371"/>
    </source>
</evidence>
<feature type="active site" description="Proton acceptor" evidence="13">
    <location>
        <position position="451"/>
    </location>
</feature>
<dbReference type="CDD" id="cd00381">
    <property type="entry name" value="IMPDH"/>
    <property type="match status" value="1"/>
</dbReference>
<feature type="binding site" evidence="13">
    <location>
        <position position="353"/>
    </location>
    <ligand>
        <name>IMP</name>
        <dbReference type="ChEBI" id="CHEBI:58053"/>
    </ligand>
</feature>
<keyword evidence="7" id="KW-0862">Zinc</keyword>
<dbReference type="InterPro" id="IPR000644">
    <property type="entry name" value="CBS_dom"/>
</dbReference>
<dbReference type="Pfam" id="PF00478">
    <property type="entry name" value="IMPDH"/>
    <property type="match status" value="1"/>
</dbReference>
<keyword evidence="11 14" id="KW-0129">CBS domain</keyword>
<comment type="activity regulation">
    <text evidence="13">Mycophenolic acid (MPA) is a non-competitive inhibitor that prevents formation of the closed enzyme conformation by binding to the same site as the amobile flap. In contrast, mizoribine monophosphate (MZP) is a competitive inhibitor that induces the closed conformation. MPA is a potent inhibitor of mammalian IMPDHs but a poor inhibitor of the bacterial enzymes. MZP is a more potent inhibitor of bacterial IMPDH.</text>
</comment>
<evidence type="ECO:0000256" key="4">
    <source>
        <dbReference type="ARBA" id="ARBA00022749"/>
    </source>
</evidence>
<feature type="domain" description="CBS" evidence="17">
    <location>
        <begin position="139"/>
        <end position="199"/>
    </location>
</feature>
<keyword evidence="10 13" id="KW-0520">NAD</keyword>
<dbReference type="CDD" id="cd04601">
    <property type="entry name" value="CBS_pair_IMPDH"/>
    <property type="match status" value="1"/>
</dbReference>
<feature type="binding site" evidence="13">
    <location>
        <begin position="298"/>
        <end position="300"/>
    </location>
    <ligand>
        <name>NAD(+)</name>
        <dbReference type="ChEBI" id="CHEBI:57540"/>
    </ligand>
</feature>
<keyword evidence="9 13" id="KW-0560">Oxidoreductase</keyword>
<sequence>MTVDLRMTECDQKGRVDRSRSPRKANVVAQDDEAELLDGHSGEEIFMDKSSKTGYTYDDIICLPGQISFGVHDVTLESNFTKKITLKTPLVSSPMDTVTEARMAIGMALEGGIGVIHNNMSIEDQVEEVTKVKKYKSGFITDPICVKPTTALAELDEVRSTCGFTGFPVTSDGRMGSKLLGLVTRRDCDFVSDRRGTSVSQVMTKVDELVTAEEGVELQAANDIIHRTKKGKLPIVSKTGFLVALIARTDLKKNAEYPLATKDANKQLRVAASIGTRPEDRTRATALVAAGVDAIVVDSSQGDSAFQHDIVRWMKQQFPDLQVIGGNVVTKRQAKHLIDSGVDALRVGMGIGSICTTQEVCACGRAQASAIYNVARFAKKYGVPVIADGGIGSPGHIVKALCMGANVAMCGSLLAGTEESPGDFFFQNGVRLKRYRGMGSLDAMKKGSDDRYFGSAASIKVAQGVSGSVQDKGSLRSYVPYLVQGVKHGLQDIGAQSAEQLRAQLYSGELRFELRSAAAQREGGVHGLHSFERKLFKCHVSAPQAAGPAAGAASATGAEAPAAEARAASSTGAAGQQIEAARLEIQQAKRVGKQKQAALPKADSDDFDALLEEFTAKDDTCSFGNCKAKIHTLMDSMAKCGYCHKRFCMTHVQAEVHGCGDAAQRAEQKKFRQAAEAQLGGRGTCLASRPGGDNRGAVASKLQDKLQKQQEGRAAKKKEGKK</sequence>
<dbReference type="SUPFAM" id="SSF54631">
    <property type="entry name" value="CBS-domain pair"/>
    <property type="match status" value="1"/>
</dbReference>
<evidence type="ECO:0000256" key="1">
    <source>
        <dbReference type="ARBA" id="ARBA00001958"/>
    </source>
</evidence>
<reference evidence="18" key="1">
    <citation type="submission" date="2023-10" db="EMBL/GenBank/DDBJ databases">
        <authorList>
            <person name="Chen Y."/>
            <person name="Shah S."/>
            <person name="Dougan E. K."/>
            <person name="Thang M."/>
            <person name="Chan C."/>
        </authorList>
    </citation>
    <scope>NUCLEOTIDE SEQUENCE [LARGE SCALE GENOMIC DNA]</scope>
</reference>
<keyword evidence="5 13" id="KW-0658">Purine biosynthesis</keyword>